<dbReference type="PROSITE" id="PS50977">
    <property type="entry name" value="HTH_TETR_2"/>
    <property type="match status" value="1"/>
</dbReference>
<keyword evidence="3" id="KW-0804">Transcription</keyword>
<accession>A0AA44IX08</accession>
<evidence type="ECO:0000256" key="3">
    <source>
        <dbReference type="ARBA" id="ARBA00023163"/>
    </source>
</evidence>
<sequence>MAEAGLRERKKAQRRELIMDIARRKFRDEPYGEVTIESIAYEAGISGVTVYNYFGHKAGLLLALVEESDKSLTQRLIEEQATLQSRVPDFIGYCADFAQRLRLHATSNLPKPVWREILAASIQAGNEEFGRSYRALDVALTDFLANWAHFCIEAGTLKKDIDPAALADAMFQLQNARFQQFMSDDTISDAEIDAIMRRDFDQIGRLFAVPYG</sequence>
<name>A0AA44IX08_9HYPH</name>
<feature type="DNA-binding region" description="H-T-H motif" evidence="4">
    <location>
        <begin position="35"/>
        <end position="54"/>
    </location>
</feature>
<keyword evidence="7" id="KW-1185">Reference proteome</keyword>
<proteinExistence type="predicted"/>
<dbReference type="SUPFAM" id="SSF48498">
    <property type="entry name" value="Tetracyclin repressor-like, C-terminal domain"/>
    <property type="match status" value="1"/>
</dbReference>
<dbReference type="PANTHER" id="PTHR30055">
    <property type="entry name" value="HTH-TYPE TRANSCRIPTIONAL REGULATOR RUTR"/>
    <property type="match status" value="1"/>
</dbReference>
<protein>
    <submittedName>
        <fullName evidence="6">TetR/AcrR family transcriptional regulator</fullName>
    </submittedName>
</protein>
<dbReference type="RefSeq" id="WP_172873163.1">
    <property type="nucleotide sequence ID" value="NZ_JABRWL010000001.1"/>
</dbReference>
<keyword evidence="6" id="KW-0614">Plasmid</keyword>
<feature type="domain" description="HTH tetR-type" evidence="5">
    <location>
        <begin position="12"/>
        <end position="72"/>
    </location>
</feature>
<gene>
    <name evidence="6" type="ORF">FOB26_01345</name>
</gene>
<dbReference type="GO" id="GO:0000976">
    <property type="term" value="F:transcription cis-regulatory region binding"/>
    <property type="evidence" value="ECO:0007669"/>
    <property type="project" value="TreeGrafter"/>
</dbReference>
<dbReference type="InterPro" id="IPR009057">
    <property type="entry name" value="Homeodomain-like_sf"/>
</dbReference>
<keyword evidence="2 4" id="KW-0238">DNA-binding</keyword>
<organism evidence="6 7">
    <name type="scientific">Agrobacterium pusense</name>
    <dbReference type="NCBI Taxonomy" id="648995"/>
    <lineage>
        <taxon>Bacteria</taxon>
        <taxon>Pseudomonadati</taxon>
        <taxon>Pseudomonadota</taxon>
        <taxon>Alphaproteobacteria</taxon>
        <taxon>Hyphomicrobiales</taxon>
        <taxon>Rhizobiaceae</taxon>
        <taxon>Rhizobium/Agrobacterium group</taxon>
        <taxon>Agrobacterium</taxon>
    </lineage>
</organism>
<dbReference type="PANTHER" id="PTHR30055:SF234">
    <property type="entry name" value="HTH-TYPE TRANSCRIPTIONAL REGULATOR BETI"/>
    <property type="match status" value="1"/>
</dbReference>
<dbReference type="SUPFAM" id="SSF46689">
    <property type="entry name" value="Homeodomain-like"/>
    <property type="match status" value="1"/>
</dbReference>
<dbReference type="GO" id="GO:0003700">
    <property type="term" value="F:DNA-binding transcription factor activity"/>
    <property type="evidence" value="ECO:0007669"/>
    <property type="project" value="TreeGrafter"/>
</dbReference>
<dbReference type="AlphaFoldDB" id="A0AA44IX08"/>
<evidence type="ECO:0000256" key="2">
    <source>
        <dbReference type="ARBA" id="ARBA00023125"/>
    </source>
</evidence>
<reference evidence="6" key="1">
    <citation type="submission" date="2019-07" db="EMBL/GenBank/DDBJ databases">
        <title>FDA dAtabase for Regulatory Grade micrObial Sequences (FDA-ARGOS): Supporting development and validation of Infectious Disease Dx tests.</title>
        <authorList>
            <person name="Bachman M."/>
            <person name="Young C."/>
            <person name="Tallon L."/>
            <person name="Sadzewicz L."/>
            <person name="Vavikolanu K."/>
            <person name="Mehta A."/>
            <person name="Aluvathingal J."/>
            <person name="Nadendla S."/>
            <person name="Nandy P."/>
            <person name="Geyer C."/>
            <person name="Yan Y."/>
            <person name="Sichtig H."/>
        </authorList>
    </citation>
    <scope>NUCLEOTIDE SEQUENCE</scope>
    <source>
        <strain evidence="6">FDAARGOS_618</strain>
        <plasmid evidence="6">unnamed2</plasmid>
    </source>
</reference>
<dbReference type="EMBL" id="JABRWM010000002">
    <property type="protein sequence ID" value="NRF17799.1"/>
    <property type="molecule type" value="Genomic_DNA"/>
</dbReference>
<evidence type="ECO:0000313" key="6">
    <source>
        <dbReference type="EMBL" id="NRF17799.1"/>
    </source>
</evidence>
<evidence type="ECO:0000256" key="1">
    <source>
        <dbReference type="ARBA" id="ARBA00023015"/>
    </source>
</evidence>
<evidence type="ECO:0000259" key="5">
    <source>
        <dbReference type="PROSITE" id="PS50977"/>
    </source>
</evidence>
<evidence type="ECO:0000256" key="4">
    <source>
        <dbReference type="PROSITE-ProRule" id="PRU00335"/>
    </source>
</evidence>
<geneLocation type="plasmid" evidence="6">
    <name>unnamed2</name>
</geneLocation>
<dbReference type="InterPro" id="IPR050109">
    <property type="entry name" value="HTH-type_TetR-like_transc_reg"/>
</dbReference>
<dbReference type="Gene3D" id="1.10.357.10">
    <property type="entry name" value="Tetracycline Repressor, domain 2"/>
    <property type="match status" value="1"/>
</dbReference>
<dbReference type="InterPro" id="IPR001647">
    <property type="entry name" value="HTH_TetR"/>
</dbReference>
<keyword evidence="1" id="KW-0805">Transcription regulation</keyword>
<comment type="caution">
    <text evidence="6">The sequence shown here is derived from an EMBL/GenBank/DDBJ whole genome shotgun (WGS) entry which is preliminary data.</text>
</comment>
<dbReference type="InterPro" id="IPR036271">
    <property type="entry name" value="Tet_transcr_reg_TetR-rel_C_sf"/>
</dbReference>
<dbReference type="Pfam" id="PF00440">
    <property type="entry name" value="TetR_N"/>
    <property type="match status" value="1"/>
</dbReference>
<dbReference type="Proteomes" id="UP001155820">
    <property type="component" value="Unassembled WGS sequence"/>
</dbReference>
<evidence type="ECO:0000313" key="7">
    <source>
        <dbReference type="Proteomes" id="UP001155820"/>
    </source>
</evidence>